<keyword evidence="6 7" id="KW-0998">Cell outer membrane</keyword>
<proteinExistence type="inferred from homology"/>
<keyword evidence="4 7" id="KW-0812">Transmembrane</keyword>
<dbReference type="SUPFAM" id="SSF56935">
    <property type="entry name" value="Porins"/>
    <property type="match status" value="1"/>
</dbReference>
<dbReference type="Gene3D" id="2.40.170.20">
    <property type="entry name" value="TonB-dependent receptor, beta-barrel domain"/>
    <property type="match status" value="1"/>
</dbReference>
<dbReference type="Gene3D" id="2.170.130.10">
    <property type="entry name" value="TonB-dependent receptor, plug domain"/>
    <property type="match status" value="1"/>
</dbReference>
<accession>A0AAE3EVU5</accession>
<evidence type="ECO:0000256" key="8">
    <source>
        <dbReference type="SAM" id="SignalP"/>
    </source>
</evidence>
<keyword evidence="3 7" id="KW-1134">Transmembrane beta strand</keyword>
<keyword evidence="10" id="KW-0675">Receptor</keyword>
<dbReference type="Pfam" id="PF13715">
    <property type="entry name" value="CarbopepD_reg_2"/>
    <property type="match status" value="1"/>
</dbReference>
<keyword evidence="11" id="KW-1185">Reference proteome</keyword>
<evidence type="ECO:0000256" key="1">
    <source>
        <dbReference type="ARBA" id="ARBA00004571"/>
    </source>
</evidence>
<dbReference type="InterPro" id="IPR008969">
    <property type="entry name" value="CarboxyPept-like_regulatory"/>
</dbReference>
<feature type="chain" id="PRO_5042062743" evidence="8">
    <location>
        <begin position="19"/>
        <end position="923"/>
    </location>
</feature>
<evidence type="ECO:0000256" key="5">
    <source>
        <dbReference type="ARBA" id="ARBA00023136"/>
    </source>
</evidence>
<dbReference type="InterPro" id="IPR039426">
    <property type="entry name" value="TonB-dep_rcpt-like"/>
</dbReference>
<gene>
    <name evidence="10" type="ORF">K8352_14580</name>
</gene>
<evidence type="ECO:0000256" key="7">
    <source>
        <dbReference type="PROSITE-ProRule" id="PRU01360"/>
    </source>
</evidence>
<dbReference type="AlphaFoldDB" id="A0AAE3EVU5"/>
<evidence type="ECO:0000256" key="6">
    <source>
        <dbReference type="ARBA" id="ARBA00023237"/>
    </source>
</evidence>
<keyword evidence="2 7" id="KW-0813">Transport</keyword>
<feature type="domain" description="TonB-dependent receptor plug" evidence="9">
    <location>
        <begin position="280"/>
        <end position="358"/>
    </location>
</feature>
<comment type="subcellular location">
    <subcellularLocation>
        <location evidence="1 7">Cell outer membrane</location>
        <topology evidence="1 7">Multi-pass membrane protein</topology>
    </subcellularLocation>
</comment>
<dbReference type="InterPro" id="IPR012910">
    <property type="entry name" value="Plug_dom"/>
</dbReference>
<comment type="caution">
    <text evidence="10">The sequence shown here is derived from an EMBL/GenBank/DDBJ whole genome shotgun (WGS) entry which is preliminary data.</text>
</comment>
<feature type="signal peptide" evidence="8">
    <location>
        <begin position="1"/>
        <end position="18"/>
    </location>
</feature>
<dbReference type="InterPro" id="IPR037066">
    <property type="entry name" value="Plug_dom_sf"/>
</dbReference>
<keyword evidence="8" id="KW-0732">Signal</keyword>
<comment type="similarity">
    <text evidence="7">Belongs to the TonB-dependent receptor family.</text>
</comment>
<dbReference type="Pfam" id="PF07715">
    <property type="entry name" value="Plug"/>
    <property type="match status" value="1"/>
</dbReference>
<dbReference type="RefSeq" id="WP_317903124.1">
    <property type="nucleotide sequence ID" value="NZ_JAIRBC010000023.1"/>
</dbReference>
<dbReference type="Gene3D" id="2.60.40.1120">
    <property type="entry name" value="Carboxypeptidase-like, regulatory domain"/>
    <property type="match status" value="1"/>
</dbReference>
<sequence length="923" mass="104252">MRIVFGIVLLLFFQRASAQEELPKITLSYKDVTREEVLHQIEDKTNLHFFYLDQWLGTQKISGDFTDVTLDRVLDTIFNETEINYYVLSNTQIVLTQNNVIYDTLPEGFFGEDKSPFPYADINGESEAAAPVFYKEEKSARKKVNTETVRIGKENKSSRQNRYTLTGFVVNTKTGEPIGNLAIRLKNKNTGVSTDDDGFYSIELSAGLNILETRSLGIEDSQKRVIIYNDGQYNFSLDESVEQLDEVVIQADAAKNVEAAGTGETYITSQESKNIPLVLGERDVLKVATTMPGITTAGEGSSGFNVRGGNADQNLFLLDNGVVYNPSHFFGLFSALNPFTTKDVNIYKGNIPAEYGGRLSSVFDIRSKRPNTEKFTGEASIGPVTNNIALELPVIKEKAGIMVGGRSTYSDYLLNAIDNPDLNNSTASFFDLVGKYDHNINENNDISATGYYSRDAFSISSDSLYHYSNQLFSLAWDHKFNEKNKGSLILGNSQYKFNIGYDGDSNNDFELGYVIDETDLNINVKYLHSEAHKFTYGLSSKLYNTQPGYIRPDGSESDVENVDIPDERGLESAVFISDNFKVNERLLVEMGLRYSFYFALGPTEQRIYEDGAPKSEGTLAETKTYSKNEVTQTYGGPEVRVSARYFLMPDLSVKASYNSAYQYIHTLSNNTTSSPIDTWKLSDNNIKPARGTQYSLGLYKNFEGNTYEVSLEGYYKRSQDILDFKVGAQLLLNETIETEVLQGEGKAYGVELLLRKSGKLNGWIGYTYSRSFIKLDGSNAEERVNNGEYFPSNYDKPHDISIVANYKFTRRYSMSANFVYQTGRPVTYPVGRYTYNNAEYVFYSDRNAFRIPDYYRLDLGFNIEGSHKIKQFVHSFWNFSVYNVLGRNNPYSVYFVTQDGEVKAYKTSIFSVPIPTITYNFKF</sequence>
<dbReference type="EMBL" id="JAIRBC010000023">
    <property type="protein sequence ID" value="MCG2461982.1"/>
    <property type="molecule type" value="Genomic_DNA"/>
</dbReference>
<reference evidence="10" key="1">
    <citation type="submission" date="2023-02" db="EMBL/GenBank/DDBJ databases">
        <title>Genome of Flavobacteriaceae gen. nov. sp. strain F89.</title>
        <authorList>
            <person name="Wang Y."/>
        </authorList>
    </citation>
    <scope>NUCLEOTIDE SEQUENCE</scope>
    <source>
        <strain evidence="10">F89</strain>
    </source>
</reference>
<dbReference type="Proteomes" id="UP001200642">
    <property type="component" value="Unassembled WGS sequence"/>
</dbReference>
<evidence type="ECO:0000256" key="3">
    <source>
        <dbReference type="ARBA" id="ARBA00022452"/>
    </source>
</evidence>
<keyword evidence="5 7" id="KW-0472">Membrane</keyword>
<name>A0AAE3EVU5_9FLAO</name>
<dbReference type="GO" id="GO:0009279">
    <property type="term" value="C:cell outer membrane"/>
    <property type="evidence" value="ECO:0007669"/>
    <property type="project" value="UniProtKB-SubCell"/>
</dbReference>
<evidence type="ECO:0000313" key="11">
    <source>
        <dbReference type="Proteomes" id="UP001200642"/>
    </source>
</evidence>
<organism evidence="10 11">
    <name type="scientific">Cerina litoralis</name>
    <dbReference type="NCBI Taxonomy" id="2874477"/>
    <lineage>
        <taxon>Bacteria</taxon>
        <taxon>Pseudomonadati</taxon>
        <taxon>Bacteroidota</taxon>
        <taxon>Flavobacteriia</taxon>
        <taxon>Flavobacteriales</taxon>
        <taxon>Flavobacteriaceae</taxon>
        <taxon>Cerina</taxon>
    </lineage>
</organism>
<evidence type="ECO:0000313" key="10">
    <source>
        <dbReference type="EMBL" id="MCG2461982.1"/>
    </source>
</evidence>
<protein>
    <submittedName>
        <fullName evidence="10">TonB-dependent receptor</fullName>
    </submittedName>
</protein>
<evidence type="ECO:0000256" key="2">
    <source>
        <dbReference type="ARBA" id="ARBA00022448"/>
    </source>
</evidence>
<evidence type="ECO:0000256" key="4">
    <source>
        <dbReference type="ARBA" id="ARBA00022692"/>
    </source>
</evidence>
<dbReference type="SUPFAM" id="SSF49464">
    <property type="entry name" value="Carboxypeptidase regulatory domain-like"/>
    <property type="match status" value="1"/>
</dbReference>
<evidence type="ECO:0000259" key="9">
    <source>
        <dbReference type="Pfam" id="PF07715"/>
    </source>
</evidence>
<dbReference type="PROSITE" id="PS52016">
    <property type="entry name" value="TONB_DEPENDENT_REC_3"/>
    <property type="match status" value="1"/>
</dbReference>
<dbReference type="InterPro" id="IPR036942">
    <property type="entry name" value="Beta-barrel_TonB_sf"/>
</dbReference>